<evidence type="ECO:0000259" key="1">
    <source>
        <dbReference type="Pfam" id="PF06889"/>
    </source>
</evidence>
<dbReference type="AlphaFoldDB" id="A0A1I3D0W7"/>
<dbReference type="Proteomes" id="UP000183639">
    <property type="component" value="Unassembled WGS sequence"/>
</dbReference>
<dbReference type="Pfam" id="PF06889">
    <property type="entry name" value="DUF1266"/>
    <property type="match status" value="1"/>
</dbReference>
<organism evidence="2 3">
    <name type="scientific">Selenomonas ruminantium</name>
    <dbReference type="NCBI Taxonomy" id="971"/>
    <lineage>
        <taxon>Bacteria</taxon>
        <taxon>Bacillati</taxon>
        <taxon>Bacillota</taxon>
        <taxon>Negativicutes</taxon>
        <taxon>Selenomonadales</taxon>
        <taxon>Selenomonadaceae</taxon>
        <taxon>Selenomonas</taxon>
    </lineage>
</organism>
<dbReference type="EMBL" id="FOQK01000005">
    <property type="protein sequence ID" value="SFH80276.1"/>
    <property type="molecule type" value="Genomic_DNA"/>
</dbReference>
<reference evidence="2 3" key="1">
    <citation type="submission" date="2016-10" db="EMBL/GenBank/DDBJ databases">
        <authorList>
            <person name="de Groot N.N."/>
        </authorList>
    </citation>
    <scope>NUCLEOTIDE SEQUENCE [LARGE SCALE GENOMIC DNA]</scope>
    <source>
        <strain evidence="2 3">Z108</strain>
    </source>
</reference>
<feature type="domain" description="DUF1266" evidence="1">
    <location>
        <begin position="219"/>
        <end position="305"/>
    </location>
</feature>
<proteinExistence type="predicted"/>
<evidence type="ECO:0000313" key="3">
    <source>
        <dbReference type="Proteomes" id="UP000183639"/>
    </source>
</evidence>
<evidence type="ECO:0000313" key="2">
    <source>
        <dbReference type="EMBL" id="SFH80276.1"/>
    </source>
</evidence>
<dbReference type="OrthoDB" id="1662465at2"/>
<name>A0A1I3D0W7_SELRU</name>
<protein>
    <recommendedName>
        <fullName evidence="1">DUF1266 domain-containing protein</fullName>
    </recommendedName>
</protein>
<accession>A0A1I3D0W7</accession>
<sequence>MESFTIKAKFLSPKGFFSRLWKRDHYGTITLQPDNKMTMTGYDKVYAALDVGGFYAQFEGDGVEYLNVQMNEDGEEVYRFAVYHEDAYKFFAWLIRQEVCHFGLNMLREDEDAFREHLEGPVMKQLREWQLEDDKRIRRPADDLFWDGVDEKLRQWIIADCAIVHMANGVEIQELGGMPASDPMGREYGRQIMRDSWEINSRPELIETIMDMAGQNLLWQLQRTIQNAGWGYLAGYLTLRETLNVILTAGKRLQNVTRSWEDFGKAYLRSYSTYMGDTGEDYEQREQAFKQLLMAEDSPYRKVPFDMELCKSW</sequence>
<gene>
    <name evidence="2" type="ORF">SAMN04487861_10526</name>
</gene>
<dbReference type="RefSeq" id="WP_082336149.1">
    <property type="nucleotide sequence ID" value="NZ_FOQK01000005.1"/>
</dbReference>
<dbReference type="InterPro" id="IPR009677">
    <property type="entry name" value="DUF1266"/>
</dbReference>